<organism evidence="2 3">
    <name type="scientific">Pirellulimonas nuda</name>
    <dbReference type="NCBI Taxonomy" id="2528009"/>
    <lineage>
        <taxon>Bacteria</taxon>
        <taxon>Pseudomonadati</taxon>
        <taxon>Planctomycetota</taxon>
        <taxon>Planctomycetia</taxon>
        <taxon>Pirellulales</taxon>
        <taxon>Lacipirellulaceae</taxon>
        <taxon>Pirellulimonas</taxon>
    </lineage>
</organism>
<dbReference type="RefSeq" id="WP_145281318.1">
    <property type="nucleotide sequence ID" value="NZ_CP036291.1"/>
</dbReference>
<evidence type="ECO:0000313" key="3">
    <source>
        <dbReference type="Proteomes" id="UP000317429"/>
    </source>
</evidence>
<dbReference type="Gene3D" id="3.90.1570.10">
    <property type="entry name" value="tt1808, chain A"/>
    <property type="match status" value="1"/>
</dbReference>
<dbReference type="Pfam" id="PF05685">
    <property type="entry name" value="Uma2"/>
    <property type="match status" value="1"/>
</dbReference>
<dbReference type="InterPro" id="IPR008538">
    <property type="entry name" value="Uma2"/>
</dbReference>
<dbReference type="SUPFAM" id="SSF52980">
    <property type="entry name" value="Restriction endonuclease-like"/>
    <property type="match status" value="1"/>
</dbReference>
<feature type="domain" description="Putative restriction endonuclease" evidence="1">
    <location>
        <begin position="26"/>
        <end position="188"/>
    </location>
</feature>
<dbReference type="CDD" id="cd06260">
    <property type="entry name" value="DUF820-like"/>
    <property type="match status" value="1"/>
</dbReference>
<sequence length="197" mass="21811">METSATLLPSDAIPAPVLPMWRCTTEKYLRMIDTGVFDDQRVELIEGYLSAMAPAGPDHSGATYDFIEAFLPVAKRFKVCVQGTVVIGEGNVFDPDFALLRRKPGGYRESHARAEDILLIVEVSHSSLARDRDAKLPIYAAAGIQEYWIAELQQKALHVYREPAGALYKQLQTLTGDQTIRPLACEDLEVRAGDLFG</sequence>
<reference evidence="2 3" key="1">
    <citation type="submission" date="2019-02" db="EMBL/GenBank/DDBJ databases">
        <title>Deep-cultivation of Planctomycetes and their phenomic and genomic characterization uncovers novel biology.</title>
        <authorList>
            <person name="Wiegand S."/>
            <person name="Jogler M."/>
            <person name="Boedeker C."/>
            <person name="Pinto D."/>
            <person name="Vollmers J."/>
            <person name="Rivas-Marin E."/>
            <person name="Kohn T."/>
            <person name="Peeters S.H."/>
            <person name="Heuer A."/>
            <person name="Rast P."/>
            <person name="Oberbeckmann S."/>
            <person name="Bunk B."/>
            <person name="Jeske O."/>
            <person name="Meyerdierks A."/>
            <person name="Storesund J.E."/>
            <person name="Kallscheuer N."/>
            <person name="Luecker S."/>
            <person name="Lage O.M."/>
            <person name="Pohl T."/>
            <person name="Merkel B.J."/>
            <person name="Hornburger P."/>
            <person name="Mueller R.-W."/>
            <person name="Bruemmer F."/>
            <person name="Labrenz M."/>
            <person name="Spormann A.M."/>
            <person name="Op den Camp H."/>
            <person name="Overmann J."/>
            <person name="Amann R."/>
            <person name="Jetten M.S.M."/>
            <person name="Mascher T."/>
            <person name="Medema M.H."/>
            <person name="Devos D.P."/>
            <person name="Kaster A.-K."/>
            <person name="Ovreas L."/>
            <person name="Rohde M."/>
            <person name="Galperin M.Y."/>
            <person name="Jogler C."/>
        </authorList>
    </citation>
    <scope>NUCLEOTIDE SEQUENCE [LARGE SCALE GENOMIC DNA]</scope>
    <source>
        <strain evidence="2 3">Pla175</strain>
    </source>
</reference>
<dbReference type="PANTHER" id="PTHR35400">
    <property type="entry name" value="SLR1083 PROTEIN"/>
    <property type="match status" value="1"/>
</dbReference>
<evidence type="ECO:0000259" key="1">
    <source>
        <dbReference type="Pfam" id="PF05685"/>
    </source>
</evidence>
<dbReference type="EMBL" id="CP036291">
    <property type="protein sequence ID" value="QDU87349.1"/>
    <property type="molecule type" value="Genomic_DNA"/>
</dbReference>
<dbReference type="InterPro" id="IPR012296">
    <property type="entry name" value="Nuclease_put_TT1808"/>
</dbReference>
<dbReference type="KEGG" id="pnd:Pla175_07080"/>
<dbReference type="InterPro" id="IPR011335">
    <property type="entry name" value="Restrct_endonuc-II-like"/>
</dbReference>
<accession>A0A518D7C7</accession>
<name>A0A518D7C7_9BACT</name>
<keyword evidence="3" id="KW-1185">Reference proteome</keyword>
<evidence type="ECO:0000313" key="2">
    <source>
        <dbReference type="EMBL" id="QDU87349.1"/>
    </source>
</evidence>
<dbReference type="Proteomes" id="UP000317429">
    <property type="component" value="Chromosome"/>
</dbReference>
<dbReference type="OrthoDB" id="9789502at2"/>
<dbReference type="AlphaFoldDB" id="A0A518D7C7"/>
<protein>
    <recommendedName>
        <fullName evidence="1">Putative restriction endonuclease domain-containing protein</fullName>
    </recommendedName>
</protein>
<dbReference type="PANTHER" id="PTHR35400:SF1">
    <property type="entry name" value="SLR1083 PROTEIN"/>
    <property type="match status" value="1"/>
</dbReference>
<proteinExistence type="predicted"/>
<gene>
    <name evidence="2" type="ORF">Pla175_07080</name>
</gene>